<name>A0A1I4UUV8_9BACT</name>
<dbReference type="RefSeq" id="WP_093395431.1">
    <property type="nucleotide sequence ID" value="NZ_FOUU01000007.1"/>
</dbReference>
<keyword evidence="2" id="KW-1185">Reference proteome</keyword>
<protein>
    <submittedName>
        <fullName evidence="1">Uncharacterized protein</fullName>
    </submittedName>
</protein>
<sequence>MAEIIDLRSRAENIRQSQDARLRIAKLNAVRKHFQCMRCAFRCARCGSQLGDEDRNVGEPYNAPYAFCRICYEEYREYRKKKSGQPGNPDYYWHNEAWMQLWDAWLDYQEKMEKYRSSPEFLRLLEEVESFMER</sequence>
<dbReference type="AlphaFoldDB" id="A0A1I4UUV8"/>
<dbReference type="Proteomes" id="UP000199611">
    <property type="component" value="Unassembled WGS sequence"/>
</dbReference>
<gene>
    <name evidence="1" type="ORF">SAMN05660836_01978</name>
</gene>
<proteinExistence type="predicted"/>
<accession>A0A1I4UUV8</accession>
<evidence type="ECO:0000313" key="1">
    <source>
        <dbReference type="EMBL" id="SFM92784.1"/>
    </source>
</evidence>
<dbReference type="EMBL" id="FOUU01000007">
    <property type="protein sequence ID" value="SFM92784.1"/>
    <property type="molecule type" value="Genomic_DNA"/>
</dbReference>
<dbReference type="OrthoDB" id="5520622at2"/>
<organism evidence="1 2">
    <name type="scientific">Thermodesulforhabdus norvegica</name>
    <dbReference type="NCBI Taxonomy" id="39841"/>
    <lineage>
        <taxon>Bacteria</taxon>
        <taxon>Pseudomonadati</taxon>
        <taxon>Thermodesulfobacteriota</taxon>
        <taxon>Syntrophobacteria</taxon>
        <taxon>Syntrophobacterales</taxon>
        <taxon>Thermodesulforhabdaceae</taxon>
        <taxon>Thermodesulforhabdus</taxon>
    </lineage>
</organism>
<evidence type="ECO:0000313" key="2">
    <source>
        <dbReference type="Proteomes" id="UP000199611"/>
    </source>
</evidence>
<reference evidence="1 2" key="1">
    <citation type="submission" date="2016-10" db="EMBL/GenBank/DDBJ databases">
        <authorList>
            <person name="de Groot N.N."/>
        </authorList>
    </citation>
    <scope>NUCLEOTIDE SEQUENCE [LARGE SCALE GENOMIC DNA]</scope>
    <source>
        <strain evidence="1 2">DSM 9990</strain>
    </source>
</reference>
<dbReference type="STRING" id="39841.SAMN05660836_01978"/>